<accession>A0A9Q0ATA4</accession>
<name>A0A9Q0ATA4_9PEZI</name>
<feature type="domain" description="Azaphilone pigments biosynthesis cluster protein L N-terminal" evidence="3">
    <location>
        <begin position="1"/>
        <end position="168"/>
    </location>
</feature>
<feature type="signal peptide" evidence="2">
    <location>
        <begin position="1"/>
        <end position="22"/>
    </location>
</feature>
<evidence type="ECO:0000313" key="4">
    <source>
        <dbReference type="EMBL" id="KAI1877701.1"/>
    </source>
</evidence>
<evidence type="ECO:0000256" key="1">
    <source>
        <dbReference type="SAM" id="MobiDB-lite"/>
    </source>
</evidence>
<feature type="compositionally biased region" description="Polar residues" evidence="1">
    <location>
        <begin position="258"/>
        <end position="269"/>
    </location>
</feature>
<gene>
    <name evidence="4" type="ORF">JX265_003709</name>
</gene>
<dbReference type="Proteomes" id="UP000829685">
    <property type="component" value="Unassembled WGS sequence"/>
</dbReference>
<organism evidence="4 5">
    <name type="scientific">Neoarthrinium moseri</name>
    <dbReference type="NCBI Taxonomy" id="1658444"/>
    <lineage>
        <taxon>Eukaryota</taxon>
        <taxon>Fungi</taxon>
        <taxon>Dikarya</taxon>
        <taxon>Ascomycota</taxon>
        <taxon>Pezizomycotina</taxon>
        <taxon>Sordariomycetes</taxon>
        <taxon>Xylariomycetidae</taxon>
        <taxon>Amphisphaeriales</taxon>
        <taxon>Apiosporaceae</taxon>
        <taxon>Neoarthrinium</taxon>
    </lineage>
</organism>
<evidence type="ECO:0000259" key="3">
    <source>
        <dbReference type="Pfam" id="PF17111"/>
    </source>
</evidence>
<dbReference type="AlphaFoldDB" id="A0A9Q0ATA4"/>
<evidence type="ECO:0000256" key="2">
    <source>
        <dbReference type="SAM" id="SignalP"/>
    </source>
</evidence>
<keyword evidence="2" id="KW-0732">Signal</keyword>
<comment type="caution">
    <text evidence="4">The sequence shown here is derived from an EMBL/GenBank/DDBJ whole genome shotgun (WGS) entry which is preliminary data.</text>
</comment>
<protein>
    <recommendedName>
        <fullName evidence="3">Azaphilone pigments biosynthesis cluster protein L N-terminal domain-containing protein</fullName>
    </recommendedName>
</protein>
<sequence>MDPLSITTSCLALLGALTQTTTTIIQFIRDCREARGDLTSVTQELSDLRIVLELLKGDAAETDGDIPLSGALRTQSITVINNCGDVAAKIERVLVNLRGSRIGAVRWVLDGKKEVFILKQSLEAHRGALSLALEMVHLSVTKAVKEETGAIREDTKAIKQDTAQILEEIARLRERIPIADRSFVLERYLDSLSTYAATVYDEVNGPEGESLHSTDHSSSAEGLSDDFDLPVKGAADEALTPRVDQREKTHLATAPMPLQNTPSGSSFRGRQSPPVRNTDDQYSQQQHNRDEHQTRVFDSRKQPERKSSGQKSLSSTDNDKASARELSLSQELGELEYRKDIPQISLDEASSRWTRLQKTNGTQNSVTPRKEFNQNDLSEHFQDTFSPQAKIGSPGILSLYLILGHKSHAEYTETFPAASPSTEALETWSEDPISTAKLEIRDLKWTPTGVNQIVSFGFSEKYNLGAFVQLHRRVSIWNMDQGIKVGEIKRKWRGIERPSGVSVIQHKELSGEVGFYVMIYSASTWRYEWVTEVFRLPFWERAGTATLDD</sequence>
<feature type="region of interest" description="Disordered" evidence="1">
    <location>
        <begin position="248"/>
        <end position="323"/>
    </location>
</feature>
<reference evidence="4" key="1">
    <citation type="submission" date="2021-03" db="EMBL/GenBank/DDBJ databases">
        <title>Revisited historic fungal species revealed as producer of novel bioactive compounds through whole genome sequencing and comparative genomics.</title>
        <authorList>
            <person name="Vignolle G.A."/>
            <person name="Hochenegger N."/>
            <person name="Mach R.L."/>
            <person name="Mach-Aigner A.R."/>
            <person name="Javad Rahimi M."/>
            <person name="Salim K.A."/>
            <person name="Chan C.M."/>
            <person name="Lim L.B.L."/>
            <person name="Cai F."/>
            <person name="Druzhinina I.S."/>
            <person name="U'Ren J.M."/>
            <person name="Derntl C."/>
        </authorList>
    </citation>
    <scope>NUCLEOTIDE SEQUENCE</scope>
    <source>
        <strain evidence="4">TUCIM 5799</strain>
    </source>
</reference>
<proteinExistence type="predicted"/>
<dbReference type="EMBL" id="JAFIMR010000006">
    <property type="protein sequence ID" value="KAI1877701.1"/>
    <property type="molecule type" value="Genomic_DNA"/>
</dbReference>
<dbReference type="Pfam" id="PF17111">
    <property type="entry name" value="PigL_N"/>
    <property type="match status" value="1"/>
</dbReference>
<feature type="compositionally biased region" description="Basic and acidic residues" evidence="1">
    <location>
        <begin position="287"/>
        <end position="307"/>
    </location>
</feature>
<feature type="region of interest" description="Disordered" evidence="1">
    <location>
        <begin position="206"/>
        <end position="228"/>
    </location>
</feature>
<dbReference type="InterPro" id="IPR031348">
    <property type="entry name" value="PigL_N"/>
</dbReference>
<feature type="chain" id="PRO_5040257274" description="Azaphilone pigments biosynthesis cluster protein L N-terminal domain-containing protein" evidence="2">
    <location>
        <begin position="23"/>
        <end position="549"/>
    </location>
</feature>
<keyword evidence="5" id="KW-1185">Reference proteome</keyword>
<evidence type="ECO:0000313" key="5">
    <source>
        <dbReference type="Proteomes" id="UP000829685"/>
    </source>
</evidence>